<dbReference type="PROSITE" id="PS00041">
    <property type="entry name" value="HTH_ARAC_FAMILY_1"/>
    <property type="match status" value="1"/>
</dbReference>
<protein>
    <submittedName>
        <fullName evidence="5">Helix-turn-helix transcriptional regulator</fullName>
    </submittedName>
</protein>
<reference evidence="6" key="1">
    <citation type="journal article" date="2019" name="Int. J. Syst. Evol. Microbiol.">
        <title>The Global Catalogue of Microorganisms (GCM) 10K type strain sequencing project: providing services to taxonomists for standard genome sequencing and annotation.</title>
        <authorList>
            <consortium name="The Broad Institute Genomics Platform"/>
            <consortium name="The Broad Institute Genome Sequencing Center for Infectious Disease"/>
            <person name="Wu L."/>
            <person name="Ma J."/>
        </authorList>
    </citation>
    <scope>NUCLEOTIDE SEQUENCE [LARGE SCALE GENOMIC DNA]</scope>
    <source>
        <strain evidence="6">KCTC 42424</strain>
    </source>
</reference>
<dbReference type="InterPro" id="IPR018060">
    <property type="entry name" value="HTH_AraC"/>
</dbReference>
<name>A0ABV7VTY1_9GAMM</name>
<evidence type="ECO:0000313" key="6">
    <source>
        <dbReference type="Proteomes" id="UP001595722"/>
    </source>
</evidence>
<dbReference type="InterPro" id="IPR009057">
    <property type="entry name" value="Homeodomain-like_sf"/>
</dbReference>
<dbReference type="InterPro" id="IPR020449">
    <property type="entry name" value="Tscrpt_reg_AraC-type_HTH"/>
</dbReference>
<dbReference type="PRINTS" id="PR00032">
    <property type="entry name" value="HTHARAC"/>
</dbReference>
<dbReference type="Gene3D" id="1.10.10.60">
    <property type="entry name" value="Homeodomain-like"/>
    <property type="match status" value="1"/>
</dbReference>
<accession>A0ABV7VTY1</accession>
<evidence type="ECO:0000256" key="2">
    <source>
        <dbReference type="ARBA" id="ARBA00023125"/>
    </source>
</evidence>
<dbReference type="EMBL" id="JBHRYB010000008">
    <property type="protein sequence ID" value="MFC3680468.1"/>
    <property type="molecule type" value="Genomic_DNA"/>
</dbReference>
<evidence type="ECO:0000256" key="1">
    <source>
        <dbReference type="ARBA" id="ARBA00023015"/>
    </source>
</evidence>
<gene>
    <name evidence="5" type="ORF">ACFOMG_10210</name>
</gene>
<organism evidence="5 6">
    <name type="scientific">Bacterioplanoides pacificum</name>
    <dbReference type="NCBI Taxonomy" id="1171596"/>
    <lineage>
        <taxon>Bacteria</taxon>
        <taxon>Pseudomonadati</taxon>
        <taxon>Pseudomonadota</taxon>
        <taxon>Gammaproteobacteria</taxon>
        <taxon>Oceanospirillales</taxon>
        <taxon>Oceanospirillaceae</taxon>
        <taxon>Bacterioplanoides</taxon>
    </lineage>
</organism>
<keyword evidence="3" id="KW-0804">Transcription</keyword>
<evidence type="ECO:0000259" key="4">
    <source>
        <dbReference type="PROSITE" id="PS01124"/>
    </source>
</evidence>
<dbReference type="SMART" id="SM00342">
    <property type="entry name" value="HTH_ARAC"/>
    <property type="match status" value="1"/>
</dbReference>
<dbReference type="SUPFAM" id="SSF46689">
    <property type="entry name" value="Homeodomain-like"/>
    <property type="match status" value="1"/>
</dbReference>
<comment type="caution">
    <text evidence="5">The sequence shown here is derived from an EMBL/GenBank/DDBJ whole genome shotgun (WGS) entry which is preliminary data.</text>
</comment>
<dbReference type="InterPro" id="IPR018062">
    <property type="entry name" value="HTH_AraC-typ_CS"/>
</dbReference>
<dbReference type="RefSeq" id="WP_376866438.1">
    <property type="nucleotide sequence ID" value="NZ_JBHRYB010000008.1"/>
</dbReference>
<dbReference type="Proteomes" id="UP001595722">
    <property type="component" value="Unassembled WGS sequence"/>
</dbReference>
<keyword evidence="6" id="KW-1185">Reference proteome</keyword>
<dbReference type="PROSITE" id="PS01124">
    <property type="entry name" value="HTH_ARAC_FAMILY_2"/>
    <property type="match status" value="1"/>
</dbReference>
<keyword evidence="2" id="KW-0238">DNA-binding</keyword>
<proteinExistence type="predicted"/>
<dbReference type="PANTHER" id="PTHR47894">
    <property type="entry name" value="HTH-TYPE TRANSCRIPTIONAL REGULATOR GADX"/>
    <property type="match status" value="1"/>
</dbReference>
<evidence type="ECO:0000256" key="3">
    <source>
        <dbReference type="ARBA" id="ARBA00023163"/>
    </source>
</evidence>
<feature type="domain" description="HTH araC/xylS-type" evidence="4">
    <location>
        <begin position="168"/>
        <end position="265"/>
    </location>
</feature>
<dbReference type="PANTHER" id="PTHR47894:SF4">
    <property type="entry name" value="HTH-TYPE TRANSCRIPTIONAL REGULATOR GADX"/>
    <property type="match status" value="1"/>
</dbReference>
<evidence type="ECO:0000313" key="5">
    <source>
        <dbReference type="EMBL" id="MFC3680468.1"/>
    </source>
</evidence>
<sequence length="269" mass="29969">MQSLVSRAQQLLQQQPDAPFAVYSSVREQVLLNVPVVKPLLVCVADGCKQLGDRAEISCTAGHFVFLPGSGRINMRNIPAQSRYRALLMEFEADDFAALDASPAVASDQPPAGIIDELLLHSLQQYIDWSVQVPAALLSLRRQEILRLLQWQGYHGLTSLVRAPSLSQRLHQLIREQPAADHTAASLGRQLAMSEATLHRRLKAENTRLQDIKDGARLGLALHWLQTGNDAVSRIAENCGYVSPSRFSEKFRQQFGLTPSELRKTRLME</sequence>
<keyword evidence="1" id="KW-0805">Transcription regulation</keyword>
<dbReference type="Pfam" id="PF12833">
    <property type="entry name" value="HTH_18"/>
    <property type="match status" value="1"/>
</dbReference>